<dbReference type="Proteomes" id="UP001176021">
    <property type="component" value="Unassembled WGS sequence"/>
</dbReference>
<protein>
    <submittedName>
        <fullName evidence="9">ABC transporter permease</fullName>
    </submittedName>
</protein>
<evidence type="ECO:0000256" key="4">
    <source>
        <dbReference type="ARBA" id="ARBA00022692"/>
    </source>
</evidence>
<comment type="similarity">
    <text evidence="7">Belongs to the binding-protein-dependent transport system permease family.</text>
</comment>
<dbReference type="SUPFAM" id="SSF161098">
    <property type="entry name" value="MetI-like"/>
    <property type="match status" value="1"/>
</dbReference>
<organism evidence="9 10">
    <name type="scientific">Desulfosporosinus nitroreducens</name>
    <dbReference type="NCBI Taxonomy" id="2018668"/>
    <lineage>
        <taxon>Bacteria</taxon>
        <taxon>Bacillati</taxon>
        <taxon>Bacillota</taxon>
        <taxon>Clostridia</taxon>
        <taxon>Eubacteriales</taxon>
        <taxon>Desulfitobacteriaceae</taxon>
        <taxon>Desulfosporosinus</taxon>
    </lineage>
</organism>
<evidence type="ECO:0000259" key="8">
    <source>
        <dbReference type="PROSITE" id="PS50928"/>
    </source>
</evidence>
<keyword evidence="6 7" id="KW-0472">Membrane</keyword>
<dbReference type="RefSeq" id="WP_073031230.1">
    <property type="nucleotide sequence ID" value="NZ_JAMJEV010000020.1"/>
</dbReference>
<reference evidence="9" key="1">
    <citation type="submission" date="2022-05" db="EMBL/GenBank/DDBJ databases">
        <title>Expanded diversity of anoxic marine methylotrophy in a Black Sea sulfate reducing microorganism.</title>
        <authorList>
            <person name="Fischer P.Q."/>
            <person name="Stams A.J.M."/>
            <person name="Villanueva L."/>
            <person name="Sousa D.Z."/>
        </authorList>
    </citation>
    <scope>NUCLEOTIDE SEQUENCE</scope>
    <source>
        <strain evidence="9">P130</strain>
    </source>
</reference>
<dbReference type="Pfam" id="PF19300">
    <property type="entry name" value="BPD_transp_1_N"/>
    <property type="match status" value="1"/>
</dbReference>
<feature type="transmembrane region" description="Helical" evidence="7">
    <location>
        <begin position="107"/>
        <end position="128"/>
    </location>
</feature>
<feature type="transmembrane region" description="Helical" evidence="7">
    <location>
        <begin position="12"/>
        <end position="34"/>
    </location>
</feature>
<dbReference type="CDD" id="cd06261">
    <property type="entry name" value="TM_PBP2"/>
    <property type="match status" value="1"/>
</dbReference>
<evidence type="ECO:0000313" key="9">
    <source>
        <dbReference type="EMBL" id="MDO0825073.1"/>
    </source>
</evidence>
<keyword evidence="2 7" id="KW-0813">Transport</keyword>
<feature type="transmembrane region" description="Helical" evidence="7">
    <location>
        <begin position="140"/>
        <end position="163"/>
    </location>
</feature>
<name>A0ABT8QUN5_9FIRM</name>
<dbReference type="PROSITE" id="PS50928">
    <property type="entry name" value="ABC_TM1"/>
    <property type="match status" value="1"/>
</dbReference>
<dbReference type="InterPro" id="IPR035906">
    <property type="entry name" value="MetI-like_sf"/>
</dbReference>
<dbReference type="Pfam" id="PF00528">
    <property type="entry name" value="BPD_transp_1"/>
    <property type="match status" value="1"/>
</dbReference>
<feature type="transmembrane region" description="Helical" evidence="7">
    <location>
        <begin position="204"/>
        <end position="223"/>
    </location>
</feature>
<comment type="caution">
    <text evidence="9">The sequence shown here is derived from an EMBL/GenBank/DDBJ whole genome shotgun (WGS) entry which is preliminary data.</text>
</comment>
<sequence length="341" mass="37259">MTLGLLKYTARRLVFLAFLVIGVSLVVFVISHSVPSDPVLANLSQRNIDNQEMVDSFKAKWGLDKPMYTQYFIYVGNLVKGDMGTSIRTQRPVMDDLKKYFPATIELAIFSIIIAVFFGMLFGIISAIKRNSAIDQIIRGISVVGVSVPSFWLGLMFLLLFYVNLGIAPGPGRISPYLAPPAAVTNLYVIDALLAGDWSLAVDALQHLLLPGLVLGSFTMGLITRTTRSSLLEVMSLDFIRTARAKGLTEKMIIMRHALGNALIPVVTVIGIGFGNLLGGMVLVETIFAWPGIGQYAYKAAGNLDFPAIIGVSILISINYVVINLIVDLLYGILDPRVRYN</sequence>
<dbReference type="PANTHER" id="PTHR43163:SF6">
    <property type="entry name" value="DIPEPTIDE TRANSPORT SYSTEM PERMEASE PROTEIN DPPB-RELATED"/>
    <property type="match status" value="1"/>
</dbReference>
<proteinExistence type="inferred from homology"/>
<evidence type="ECO:0000256" key="5">
    <source>
        <dbReference type="ARBA" id="ARBA00022989"/>
    </source>
</evidence>
<dbReference type="InterPro" id="IPR000515">
    <property type="entry name" value="MetI-like"/>
</dbReference>
<feature type="domain" description="ABC transmembrane type-1" evidence="8">
    <location>
        <begin position="101"/>
        <end position="331"/>
    </location>
</feature>
<evidence type="ECO:0000313" key="10">
    <source>
        <dbReference type="Proteomes" id="UP001176021"/>
    </source>
</evidence>
<dbReference type="Gene3D" id="1.10.3720.10">
    <property type="entry name" value="MetI-like"/>
    <property type="match status" value="1"/>
</dbReference>
<evidence type="ECO:0000256" key="6">
    <source>
        <dbReference type="ARBA" id="ARBA00023136"/>
    </source>
</evidence>
<keyword evidence="4 7" id="KW-0812">Transmembrane</keyword>
<gene>
    <name evidence="9" type="ORF">M8H41_19770</name>
</gene>
<accession>A0ABT8QUN5</accession>
<dbReference type="PANTHER" id="PTHR43163">
    <property type="entry name" value="DIPEPTIDE TRANSPORT SYSTEM PERMEASE PROTEIN DPPB-RELATED"/>
    <property type="match status" value="1"/>
</dbReference>
<feature type="transmembrane region" description="Helical" evidence="7">
    <location>
        <begin position="308"/>
        <end position="334"/>
    </location>
</feature>
<feature type="transmembrane region" description="Helical" evidence="7">
    <location>
        <begin position="262"/>
        <end position="288"/>
    </location>
</feature>
<keyword evidence="3" id="KW-1003">Cell membrane</keyword>
<evidence type="ECO:0000256" key="2">
    <source>
        <dbReference type="ARBA" id="ARBA00022448"/>
    </source>
</evidence>
<dbReference type="InterPro" id="IPR045621">
    <property type="entry name" value="BPD_transp_1_N"/>
</dbReference>
<keyword evidence="5 7" id="KW-1133">Transmembrane helix</keyword>
<evidence type="ECO:0000256" key="1">
    <source>
        <dbReference type="ARBA" id="ARBA00004651"/>
    </source>
</evidence>
<comment type="subcellular location">
    <subcellularLocation>
        <location evidence="1 7">Cell membrane</location>
        <topology evidence="1 7">Multi-pass membrane protein</topology>
    </subcellularLocation>
</comment>
<evidence type="ECO:0000256" key="3">
    <source>
        <dbReference type="ARBA" id="ARBA00022475"/>
    </source>
</evidence>
<dbReference type="EMBL" id="JAMJEV010000020">
    <property type="protein sequence ID" value="MDO0825073.1"/>
    <property type="molecule type" value="Genomic_DNA"/>
</dbReference>
<evidence type="ECO:0000256" key="7">
    <source>
        <dbReference type="RuleBase" id="RU363032"/>
    </source>
</evidence>
<keyword evidence="10" id="KW-1185">Reference proteome</keyword>